<dbReference type="GO" id="GO:0003824">
    <property type="term" value="F:catalytic activity"/>
    <property type="evidence" value="ECO:0007669"/>
    <property type="project" value="InterPro"/>
</dbReference>
<dbReference type="Pfam" id="PF13243">
    <property type="entry name" value="SQHop_cyclase_C"/>
    <property type="match status" value="1"/>
</dbReference>
<protein>
    <submittedName>
        <fullName evidence="4">ABC transporter substrate-binding protein</fullName>
    </submittedName>
</protein>
<evidence type="ECO:0000256" key="2">
    <source>
        <dbReference type="ARBA" id="ARBA00022737"/>
    </source>
</evidence>
<keyword evidence="5" id="KW-1185">Reference proteome</keyword>
<dbReference type="PANTHER" id="PTHR30535:SF34">
    <property type="entry name" value="MOLYBDATE-BINDING PROTEIN MOLA"/>
    <property type="match status" value="1"/>
</dbReference>
<dbReference type="CDD" id="cd00688">
    <property type="entry name" value="ISOPREN_C2_like"/>
    <property type="match status" value="1"/>
</dbReference>
<dbReference type="PROSITE" id="PS50983">
    <property type="entry name" value="FE_B12_PBP"/>
    <property type="match status" value="1"/>
</dbReference>
<dbReference type="InterPro" id="IPR001330">
    <property type="entry name" value="Prenyltrans"/>
</dbReference>
<keyword evidence="2" id="KW-0677">Repeat</keyword>
<dbReference type="InterPro" id="IPR008930">
    <property type="entry name" value="Terpenoid_cyclase/PrenylTrfase"/>
</dbReference>
<dbReference type="Proteomes" id="UP000730161">
    <property type="component" value="Unassembled WGS sequence"/>
</dbReference>
<dbReference type="GO" id="GO:0071281">
    <property type="term" value="P:cellular response to iron ion"/>
    <property type="evidence" value="ECO:0007669"/>
    <property type="project" value="TreeGrafter"/>
</dbReference>
<dbReference type="InterPro" id="IPR050902">
    <property type="entry name" value="ABC_Transporter_SBP"/>
</dbReference>
<evidence type="ECO:0000256" key="1">
    <source>
        <dbReference type="ARBA" id="ARBA00022729"/>
    </source>
</evidence>
<gene>
    <name evidence="4" type="ORF">RJ53_02555</name>
</gene>
<dbReference type="Pfam" id="PF00432">
    <property type="entry name" value="Prenyltrans"/>
    <property type="match status" value="1"/>
</dbReference>
<dbReference type="SUPFAM" id="SSF53807">
    <property type="entry name" value="Helical backbone' metal receptor"/>
    <property type="match status" value="1"/>
</dbReference>
<dbReference type="InterPro" id="IPR002491">
    <property type="entry name" value="ABC_transptr_periplasmic_BD"/>
</dbReference>
<comment type="caution">
    <text evidence="4">The sequence shown here is derived from an EMBL/GenBank/DDBJ whole genome shotgun (WGS) entry which is preliminary data.</text>
</comment>
<dbReference type="InterPro" id="IPR054828">
    <property type="entry name" value="Vit_B12_bind_prot"/>
</dbReference>
<dbReference type="PANTHER" id="PTHR30535">
    <property type="entry name" value="VITAMIN B12-BINDING PROTEIN"/>
    <property type="match status" value="1"/>
</dbReference>
<dbReference type="SUPFAM" id="SSF48239">
    <property type="entry name" value="Terpenoid cyclases/Protein prenyltransferases"/>
    <property type="match status" value="2"/>
</dbReference>
<evidence type="ECO:0000259" key="3">
    <source>
        <dbReference type="PROSITE" id="PS50983"/>
    </source>
</evidence>
<evidence type="ECO:0000313" key="5">
    <source>
        <dbReference type="Proteomes" id="UP000730161"/>
    </source>
</evidence>
<dbReference type="Gene3D" id="1.50.10.20">
    <property type="match status" value="3"/>
</dbReference>
<dbReference type="AlphaFoldDB" id="A0A8J8B472"/>
<dbReference type="RefSeq" id="WP_211530051.1">
    <property type="nucleotide sequence ID" value="NZ_JWHL01000002.1"/>
</dbReference>
<evidence type="ECO:0000313" key="4">
    <source>
        <dbReference type="EMBL" id="MBR1368441.1"/>
    </source>
</evidence>
<accession>A0A8J8B472</accession>
<dbReference type="InterPro" id="IPR032696">
    <property type="entry name" value="SQ_cyclase_C"/>
</dbReference>
<reference evidence="4" key="1">
    <citation type="submission" date="2014-12" db="EMBL/GenBank/DDBJ databases">
        <authorList>
            <person name="Huang H.-H."/>
            <person name="Chen S.-C."/>
            <person name="Lai M.-C."/>
        </authorList>
    </citation>
    <scope>NUCLEOTIDE SEQUENCE</scope>
    <source>
        <strain evidence="4">K1F9705b</strain>
    </source>
</reference>
<proteinExistence type="predicted"/>
<sequence>MKHYLIALLCILLCIGCVGAYPLHQEDDAVRNALDYLRNCQQEDGGFGEAGRGSSPGTTSWAILAIFAAGEDPRTWVRDGNSPVDYLTMMNRETIGKGGTTDIARTILTLHAVSEDPRSFHGVNYVQDLKSRVKPDGQAGDHVYTTIWTIIGLASAGEDTSRSVSWLISAQNPDGGFPWTPGAESDPDDTGAALQALIAGGVSPDDPVVRNAVEYLRSMQRDDGGYHYGGTSASNSASDAWVIQGLVAAGEDPRDYRQNSRSVIDHLLSLQNPDGSFRHTAHVTDNPCRMTATALPALLGAPNPIMTPAVSSKGPTQHRAPPVDQDLPEVKIIRTETDRIVSIRDDFGEEITIHGYPQRIVSLAPSNTEILFALGLSGRVVGVTDYCDYPAEAAAYPKVGGYSTINLEKVIAAEPDLVLAAYGNTEDMITRMRSLGLVVVALNPTDLEGVIDNIELIGEITGADAEASTLSADLNERIGAVHQKTSRLDTRPSAAHLVWYDPLWISGGRTFQSEVIQMAGGTNSFEYMEEWSVVGFEDFIMTNPEYIFVSSGTGMGSSGYDVIYEYVMNEPRFQNLDAVKKDQVILIDADIISRASPRIVDALEEVAAAMHPDLFEAPPVSENSPVQSPISGLIPLAALLCMIILHGRRGI</sequence>
<organism evidence="4 5">
    <name type="scientific">Methanocalculus chunghsingensis</name>
    <dbReference type="NCBI Taxonomy" id="156457"/>
    <lineage>
        <taxon>Archaea</taxon>
        <taxon>Methanobacteriati</taxon>
        <taxon>Methanobacteriota</taxon>
        <taxon>Stenosarchaea group</taxon>
        <taxon>Methanomicrobia</taxon>
        <taxon>Methanomicrobiales</taxon>
        <taxon>Methanocalculaceae</taxon>
        <taxon>Methanocalculus</taxon>
    </lineage>
</organism>
<feature type="domain" description="Fe/B12 periplasmic-binding" evidence="3">
    <location>
        <begin position="359"/>
        <end position="614"/>
    </location>
</feature>
<keyword evidence="1" id="KW-0732">Signal</keyword>
<name>A0A8J8B472_9EURY</name>
<dbReference type="NCBIfam" id="NF038402">
    <property type="entry name" value="TroA_like"/>
    <property type="match status" value="1"/>
</dbReference>
<dbReference type="EMBL" id="JWHL01000002">
    <property type="protein sequence ID" value="MBR1368441.1"/>
    <property type="molecule type" value="Genomic_DNA"/>
</dbReference>
<dbReference type="CDD" id="cd01144">
    <property type="entry name" value="BtuF"/>
    <property type="match status" value="1"/>
</dbReference>
<dbReference type="Gene3D" id="3.40.50.1980">
    <property type="entry name" value="Nitrogenase molybdenum iron protein domain"/>
    <property type="match status" value="2"/>
</dbReference>
<dbReference type="Pfam" id="PF01497">
    <property type="entry name" value="Peripla_BP_2"/>
    <property type="match status" value="1"/>
</dbReference>
<dbReference type="OrthoDB" id="24039at2157"/>